<evidence type="ECO:0000313" key="7">
    <source>
        <dbReference type="EMBL" id="GGC01425.1"/>
    </source>
</evidence>
<accession>A0A916TT34</accession>
<keyword evidence="5" id="KW-0411">Iron-sulfur</keyword>
<dbReference type="SUPFAM" id="SSF55961">
    <property type="entry name" value="Bet v1-like"/>
    <property type="match status" value="1"/>
</dbReference>
<dbReference type="Gene3D" id="2.102.10.10">
    <property type="entry name" value="Rieske [2Fe-2S] iron-sulphur domain"/>
    <property type="match status" value="1"/>
</dbReference>
<dbReference type="PANTHER" id="PTHR21266:SF60">
    <property type="entry name" value="3-KETOSTEROID-9-ALPHA-MONOOXYGENASE, OXYGENASE COMPONENT"/>
    <property type="match status" value="1"/>
</dbReference>
<evidence type="ECO:0000256" key="4">
    <source>
        <dbReference type="ARBA" id="ARBA00023004"/>
    </source>
</evidence>
<reference evidence="7" key="1">
    <citation type="journal article" date="2014" name="Int. J. Syst. Evol. Microbiol.">
        <title>Complete genome sequence of Corynebacterium casei LMG S-19264T (=DSM 44701T), isolated from a smear-ripened cheese.</title>
        <authorList>
            <consortium name="US DOE Joint Genome Institute (JGI-PGF)"/>
            <person name="Walter F."/>
            <person name="Albersmeier A."/>
            <person name="Kalinowski J."/>
            <person name="Ruckert C."/>
        </authorList>
    </citation>
    <scope>NUCLEOTIDE SEQUENCE</scope>
    <source>
        <strain evidence="7">CGMCC 1.15095</strain>
    </source>
</reference>
<keyword evidence="3" id="KW-0560">Oxidoreductase</keyword>
<evidence type="ECO:0000256" key="5">
    <source>
        <dbReference type="ARBA" id="ARBA00023014"/>
    </source>
</evidence>
<keyword evidence="4" id="KW-0408">Iron</keyword>
<comment type="caution">
    <text evidence="7">The sequence shown here is derived from an EMBL/GenBank/DDBJ whole genome shotgun (WGS) entry which is preliminary data.</text>
</comment>
<evidence type="ECO:0000256" key="3">
    <source>
        <dbReference type="ARBA" id="ARBA00023002"/>
    </source>
</evidence>
<evidence type="ECO:0000313" key="8">
    <source>
        <dbReference type="Proteomes" id="UP000608154"/>
    </source>
</evidence>
<feature type="domain" description="Rieske" evidence="6">
    <location>
        <begin position="7"/>
        <end position="109"/>
    </location>
</feature>
<evidence type="ECO:0000259" key="6">
    <source>
        <dbReference type="PROSITE" id="PS51296"/>
    </source>
</evidence>
<dbReference type="InterPro" id="IPR044043">
    <property type="entry name" value="VanA_C_cat"/>
</dbReference>
<gene>
    <name evidence="7" type="primary">vanA</name>
    <name evidence="7" type="ORF">GCM10011494_19990</name>
</gene>
<evidence type="ECO:0000256" key="1">
    <source>
        <dbReference type="ARBA" id="ARBA00022714"/>
    </source>
</evidence>
<dbReference type="EMBL" id="BMHK01000011">
    <property type="protein sequence ID" value="GGC01425.1"/>
    <property type="molecule type" value="Genomic_DNA"/>
</dbReference>
<keyword evidence="2" id="KW-0479">Metal-binding</keyword>
<reference evidence="7" key="2">
    <citation type="submission" date="2020-09" db="EMBL/GenBank/DDBJ databases">
        <authorList>
            <person name="Sun Q."/>
            <person name="Zhou Y."/>
        </authorList>
    </citation>
    <scope>NUCLEOTIDE SEQUENCE</scope>
    <source>
        <strain evidence="7">CGMCC 1.15095</strain>
    </source>
</reference>
<organism evidence="7 8">
    <name type="scientific">Novosphingobium endophyticum</name>
    <dbReference type="NCBI Taxonomy" id="1955250"/>
    <lineage>
        <taxon>Bacteria</taxon>
        <taxon>Pseudomonadati</taxon>
        <taxon>Pseudomonadota</taxon>
        <taxon>Alphaproteobacteria</taxon>
        <taxon>Sphingomonadales</taxon>
        <taxon>Sphingomonadaceae</taxon>
        <taxon>Novosphingobium</taxon>
    </lineage>
</organism>
<dbReference type="PANTHER" id="PTHR21266">
    <property type="entry name" value="IRON-SULFUR DOMAIN CONTAINING PROTEIN"/>
    <property type="match status" value="1"/>
</dbReference>
<dbReference type="CDD" id="cd08878">
    <property type="entry name" value="RHO_alpha_C_DMO-like"/>
    <property type="match status" value="1"/>
</dbReference>
<dbReference type="Proteomes" id="UP000608154">
    <property type="component" value="Unassembled WGS sequence"/>
</dbReference>
<proteinExistence type="predicted"/>
<dbReference type="InterPro" id="IPR036922">
    <property type="entry name" value="Rieske_2Fe-2S_sf"/>
</dbReference>
<dbReference type="AlphaFoldDB" id="A0A916TT34"/>
<evidence type="ECO:0000256" key="2">
    <source>
        <dbReference type="ARBA" id="ARBA00022723"/>
    </source>
</evidence>
<keyword evidence="1" id="KW-0001">2Fe-2S</keyword>
<keyword evidence="8" id="KW-1185">Reference proteome</keyword>
<dbReference type="Gene3D" id="3.90.380.10">
    <property type="entry name" value="Naphthalene 1,2-dioxygenase Alpha Subunit, Chain A, domain 1"/>
    <property type="match status" value="1"/>
</dbReference>
<name>A0A916TT34_9SPHN</name>
<dbReference type="GO" id="GO:0046872">
    <property type="term" value="F:metal ion binding"/>
    <property type="evidence" value="ECO:0007669"/>
    <property type="project" value="UniProtKB-KW"/>
</dbReference>
<dbReference type="GO" id="GO:0016491">
    <property type="term" value="F:oxidoreductase activity"/>
    <property type="evidence" value="ECO:0007669"/>
    <property type="project" value="UniProtKB-KW"/>
</dbReference>
<dbReference type="InterPro" id="IPR050584">
    <property type="entry name" value="Cholesterol_7-desaturase"/>
</dbReference>
<protein>
    <submittedName>
        <fullName evidence="7">(2Fe-2S)-binding protein</fullName>
    </submittedName>
</protein>
<dbReference type="SUPFAM" id="SSF50022">
    <property type="entry name" value="ISP domain"/>
    <property type="match status" value="1"/>
</dbReference>
<dbReference type="Pfam" id="PF19112">
    <property type="entry name" value="VanA_C"/>
    <property type="match status" value="1"/>
</dbReference>
<dbReference type="GO" id="GO:0051537">
    <property type="term" value="F:2 iron, 2 sulfur cluster binding"/>
    <property type="evidence" value="ECO:0007669"/>
    <property type="project" value="UniProtKB-KW"/>
</dbReference>
<dbReference type="InterPro" id="IPR017941">
    <property type="entry name" value="Rieske_2Fe-2S"/>
</dbReference>
<dbReference type="RefSeq" id="WP_188771048.1">
    <property type="nucleotide sequence ID" value="NZ_BMHK01000011.1"/>
</dbReference>
<sequence>MFIQNAWYASAWAHELTKDDFLARKILGKGLILYRKADDSVAAIIDRCSHRFAPLSLGRREGDCIRCMYHGLVFDGEGTCVEEPGRKGVSPNTDIRSFPAIERHKLVWVWMGDADKANPDLIPDCHQNDSAEWACVPRYASFKANYLLVLDNLLDFSHLSFVHENSLGGSRTIAEINPKVEQTDKGVKMTRWYLNEPGFAPYLEGHERFEGAVDRWNIYHLSTLSNHFSMSSGSAPANTGAPEGKLAPETMVFHSNQLITPADEHNTHYFWVYAHNFALDDANLTNSLAERVSAGFVEDRTMIEAQQLVVDESEGDQMAYTHFDNGLTLGRRLIDRKIAEEKTEAAKAPEAVPA</sequence>
<dbReference type="PROSITE" id="PS51296">
    <property type="entry name" value="RIESKE"/>
    <property type="match status" value="1"/>
</dbReference>
<dbReference type="Pfam" id="PF00355">
    <property type="entry name" value="Rieske"/>
    <property type="match status" value="1"/>
</dbReference>